<evidence type="ECO:0000256" key="2">
    <source>
        <dbReference type="ARBA" id="ARBA00022475"/>
    </source>
</evidence>
<evidence type="ECO:0000256" key="3">
    <source>
        <dbReference type="ARBA" id="ARBA00022519"/>
    </source>
</evidence>
<keyword evidence="2" id="KW-1003">Cell membrane</keyword>
<dbReference type="InterPro" id="IPR024528">
    <property type="entry name" value="ThrE_2"/>
</dbReference>
<feature type="transmembrane region" description="Helical" evidence="8">
    <location>
        <begin position="28"/>
        <end position="46"/>
    </location>
</feature>
<dbReference type="PATRIC" id="fig|263475.3.peg.4495"/>
<evidence type="ECO:0000256" key="4">
    <source>
        <dbReference type="ARBA" id="ARBA00022692"/>
    </source>
</evidence>
<keyword evidence="6 8" id="KW-0472">Membrane</keyword>
<gene>
    <name evidence="10" type="ORF">AMD00_16075</name>
</gene>
<keyword evidence="5 8" id="KW-1133">Transmembrane helix</keyword>
<dbReference type="Proteomes" id="UP000036867">
    <property type="component" value="Unassembled WGS sequence"/>
</dbReference>
<dbReference type="OrthoDB" id="9810047at2"/>
<comment type="similarity">
    <text evidence="7">Belongs to the ThrE exporter (TC 2.A.79) family.</text>
</comment>
<feature type="transmembrane region" description="Helical" evidence="8">
    <location>
        <begin position="118"/>
        <end position="142"/>
    </location>
</feature>
<comment type="subcellular location">
    <subcellularLocation>
        <location evidence="1">Cell membrane</location>
        <topology evidence="1">Multi-pass membrane protein</topology>
    </subcellularLocation>
</comment>
<reference evidence="11" key="1">
    <citation type="submission" date="2015-08" db="EMBL/GenBank/DDBJ databases">
        <title>Fjat-10028 dsm 16317.</title>
        <authorList>
            <person name="Liu B."/>
            <person name="Wang J."/>
            <person name="Zhu Y."/>
            <person name="Liu G."/>
            <person name="Chen Q."/>
            <person name="Chen Z."/>
            <person name="Lan J."/>
            <person name="Che J."/>
            <person name="Ge C."/>
            <person name="Shi H."/>
            <person name="Pan Z."/>
            <person name="Liu X."/>
        </authorList>
    </citation>
    <scope>NUCLEOTIDE SEQUENCE [LARGE SCALE GENOMIC DNA]</scope>
    <source>
        <strain evidence="11">DSM 16317</strain>
    </source>
</reference>
<evidence type="ECO:0000256" key="1">
    <source>
        <dbReference type="ARBA" id="ARBA00004651"/>
    </source>
</evidence>
<dbReference type="InterPro" id="IPR050539">
    <property type="entry name" value="ThrE_Dicarb/AminoAcid_Exp"/>
</dbReference>
<feature type="transmembrane region" description="Helical" evidence="8">
    <location>
        <begin position="52"/>
        <end position="71"/>
    </location>
</feature>
<dbReference type="Pfam" id="PF12821">
    <property type="entry name" value="ThrE_2"/>
    <property type="match status" value="1"/>
</dbReference>
<feature type="transmembrane region" description="Helical" evidence="8">
    <location>
        <begin position="78"/>
        <end position="98"/>
    </location>
</feature>
<evidence type="ECO:0000256" key="6">
    <source>
        <dbReference type="ARBA" id="ARBA00023136"/>
    </source>
</evidence>
<comment type="caution">
    <text evidence="10">The sequence shown here is derived from an EMBL/GenBank/DDBJ whole genome shotgun (WGS) entry which is preliminary data.</text>
</comment>
<proteinExistence type="inferred from homology"/>
<dbReference type="STRING" id="263475.AMD00_16075"/>
<evidence type="ECO:0000256" key="8">
    <source>
        <dbReference type="SAM" id="Phobius"/>
    </source>
</evidence>
<dbReference type="AlphaFoldDB" id="A0A0M0LFG3"/>
<feature type="transmembrane region" description="Helical" evidence="8">
    <location>
        <begin position="6"/>
        <end position="23"/>
    </location>
</feature>
<evidence type="ECO:0000256" key="5">
    <source>
        <dbReference type="ARBA" id="ARBA00022989"/>
    </source>
</evidence>
<dbReference type="EMBL" id="LILB01000005">
    <property type="protein sequence ID" value="KOO49835.1"/>
    <property type="molecule type" value="Genomic_DNA"/>
</dbReference>
<keyword evidence="11" id="KW-1185">Reference proteome</keyword>
<organism evidence="10 11">
    <name type="scientific">Viridibacillus arvi</name>
    <dbReference type="NCBI Taxonomy" id="263475"/>
    <lineage>
        <taxon>Bacteria</taxon>
        <taxon>Bacillati</taxon>
        <taxon>Bacillota</taxon>
        <taxon>Bacilli</taxon>
        <taxon>Bacillales</taxon>
        <taxon>Caryophanaceae</taxon>
        <taxon>Viridibacillus</taxon>
    </lineage>
</organism>
<dbReference type="PANTHER" id="PTHR34390">
    <property type="entry name" value="UPF0442 PROTEIN YJJB-RELATED"/>
    <property type="match status" value="1"/>
</dbReference>
<sequence>MFWVTQGVLSFLATASFGILFNAPKKTLFHCGLVGAIGWLIYYSLLKHGMDAVLASFAGSFVIAIVAHMLARRFKMPMIIFSVAGIIPLVPGGMAYNAMRHVVENEYLESIQYAAKAFIITGAIVMGLVFAEVFMQFIFNIIRKRKAKALQNEI</sequence>
<dbReference type="PANTHER" id="PTHR34390:SF1">
    <property type="entry name" value="SUCCINATE TRANSPORTER SUBUNIT YJJB-RELATED"/>
    <property type="match status" value="1"/>
</dbReference>
<name>A0A0M0LFG3_9BACL</name>
<dbReference type="RefSeq" id="WP_053418007.1">
    <property type="nucleotide sequence ID" value="NZ_LILB01000005.1"/>
</dbReference>
<evidence type="ECO:0000256" key="7">
    <source>
        <dbReference type="ARBA" id="ARBA00034125"/>
    </source>
</evidence>
<keyword evidence="4 8" id="KW-0812">Transmembrane</keyword>
<evidence type="ECO:0000313" key="10">
    <source>
        <dbReference type="EMBL" id="KOO49835.1"/>
    </source>
</evidence>
<dbReference type="GO" id="GO:0005886">
    <property type="term" value="C:plasma membrane"/>
    <property type="evidence" value="ECO:0007669"/>
    <property type="project" value="UniProtKB-SubCell"/>
</dbReference>
<dbReference type="GeneID" id="301137612"/>
<accession>A0A0M0LFG3</accession>
<feature type="domain" description="Threonine/Serine exporter ThrE" evidence="9">
    <location>
        <begin position="6"/>
        <end position="133"/>
    </location>
</feature>
<evidence type="ECO:0000313" key="11">
    <source>
        <dbReference type="Proteomes" id="UP000036867"/>
    </source>
</evidence>
<evidence type="ECO:0000259" key="9">
    <source>
        <dbReference type="Pfam" id="PF12821"/>
    </source>
</evidence>
<dbReference type="GO" id="GO:0015744">
    <property type="term" value="P:succinate transport"/>
    <property type="evidence" value="ECO:0007669"/>
    <property type="project" value="TreeGrafter"/>
</dbReference>
<keyword evidence="3" id="KW-0997">Cell inner membrane</keyword>
<protein>
    <recommendedName>
        <fullName evidence="9">Threonine/Serine exporter ThrE domain-containing protein</fullName>
    </recommendedName>
</protein>